<feature type="domain" description="ABC transporter" evidence="5">
    <location>
        <begin position="258"/>
        <end position="499"/>
    </location>
</feature>
<dbReference type="InterPro" id="IPR017871">
    <property type="entry name" value="ABC_transporter-like_CS"/>
</dbReference>
<protein>
    <submittedName>
        <fullName evidence="6">ABC transporter ATP-binding protein</fullName>
    </submittedName>
</protein>
<evidence type="ECO:0000313" key="6">
    <source>
        <dbReference type="EMBL" id="MEY7999224.1"/>
    </source>
</evidence>
<comment type="caution">
    <text evidence="6">The sequence shown here is derived from an EMBL/GenBank/DDBJ whole genome shotgun (WGS) entry which is preliminary data.</text>
</comment>
<dbReference type="InterPro" id="IPR003593">
    <property type="entry name" value="AAA+_ATPase"/>
</dbReference>
<keyword evidence="7" id="KW-1185">Reference proteome</keyword>
<dbReference type="PROSITE" id="PS00211">
    <property type="entry name" value="ABC_TRANSPORTER_1"/>
    <property type="match status" value="1"/>
</dbReference>
<evidence type="ECO:0000259" key="5">
    <source>
        <dbReference type="PROSITE" id="PS50893"/>
    </source>
</evidence>
<dbReference type="InterPro" id="IPR003439">
    <property type="entry name" value="ABC_transporter-like_ATP-bd"/>
</dbReference>
<dbReference type="Gene3D" id="3.40.50.300">
    <property type="entry name" value="P-loop containing nucleotide triphosphate hydrolases"/>
    <property type="match status" value="2"/>
</dbReference>
<keyword evidence="2" id="KW-0677">Repeat</keyword>
<evidence type="ECO:0000256" key="2">
    <source>
        <dbReference type="ARBA" id="ARBA00022737"/>
    </source>
</evidence>
<dbReference type="CDD" id="cd03215">
    <property type="entry name" value="ABC_Carb_Monos_II"/>
    <property type="match status" value="1"/>
</dbReference>
<organism evidence="6 7">
    <name type="scientific">Clostridium moutaii</name>
    <dbReference type="NCBI Taxonomy" id="3240932"/>
    <lineage>
        <taxon>Bacteria</taxon>
        <taxon>Bacillati</taxon>
        <taxon>Bacillota</taxon>
        <taxon>Clostridia</taxon>
        <taxon>Eubacteriales</taxon>
        <taxon>Clostridiaceae</taxon>
        <taxon>Clostridium</taxon>
    </lineage>
</organism>
<dbReference type="PANTHER" id="PTHR43790:SF9">
    <property type="entry name" value="GALACTOFURANOSE TRANSPORTER ATP-BINDING PROTEIN YTFR"/>
    <property type="match status" value="1"/>
</dbReference>
<sequence>MEKTPIVEMINISKQFSKVPANDKICFSLNEGEIHALLGENGAGKSTLMNILSGLYKPDSGKIKINGKAVEFNSPKDSIACGIGMVHQHFELVDAFTVSENIMIDLKNLKQIYNKKLINNQIVKSAEKYGLKVDPNAKVWQLTVGERQKVEITKVLMHGAKVLIMDEPTAVLTENEIESFYNTLHLLVKEGKSIIIISHKMKEIIKNTNRITVLRNGKSVGTFDTRHVEENKISGMMMGKGKIYILSKRAEIKQRKVLELKNVCCYSLKGSVKLKDISFSIHEGEIFGIAGIDDNGQRELAEVIAGLVPIEKGDIILNGSSCINENRRKHIESGIGYVPEDRMSTGLVGNMNICENMILESYRYAPGFYINWGKICKNVSNVIKQFGIKISSINDKVSIMSGGNMQKLLLAREIELHPNIIVLSYPFRGLDIGSSQYIKKLLIDERNKGKAILLICEEVEDLLQLSDRIAVLHQGSIMGIVKPCQVNVKSIGLMMYGNERDDYNG</sequence>
<gene>
    <name evidence="6" type="ORF">AB8U03_03250</name>
</gene>
<keyword evidence="4 6" id="KW-0067">ATP-binding</keyword>
<dbReference type="PROSITE" id="PS50893">
    <property type="entry name" value="ABC_TRANSPORTER_2"/>
    <property type="match status" value="2"/>
</dbReference>
<dbReference type="SUPFAM" id="SSF52540">
    <property type="entry name" value="P-loop containing nucleoside triphosphate hydrolases"/>
    <property type="match status" value="2"/>
</dbReference>
<dbReference type="SMART" id="SM00382">
    <property type="entry name" value="AAA"/>
    <property type="match status" value="1"/>
</dbReference>
<dbReference type="EMBL" id="JBGEWD010000002">
    <property type="protein sequence ID" value="MEY7999224.1"/>
    <property type="molecule type" value="Genomic_DNA"/>
</dbReference>
<dbReference type="Pfam" id="PF00005">
    <property type="entry name" value="ABC_tran"/>
    <property type="match status" value="2"/>
</dbReference>
<proteinExistence type="predicted"/>
<name>A0ABV4BKA4_9CLOT</name>
<evidence type="ECO:0000256" key="4">
    <source>
        <dbReference type="ARBA" id="ARBA00022840"/>
    </source>
</evidence>
<feature type="domain" description="ABC transporter" evidence="5">
    <location>
        <begin position="7"/>
        <end position="241"/>
    </location>
</feature>
<dbReference type="RefSeq" id="WP_369703113.1">
    <property type="nucleotide sequence ID" value="NZ_JBGEWD010000002.1"/>
</dbReference>
<dbReference type="CDD" id="cd03216">
    <property type="entry name" value="ABC_Carb_Monos_I"/>
    <property type="match status" value="1"/>
</dbReference>
<keyword evidence="1" id="KW-0813">Transport</keyword>
<dbReference type="InterPro" id="IPR027417">
    <property type="entry name" value="P-loop_NTPase"/>
</dbReference>
<dbReference type="Proteomes" id="UP001564657">
    <property type="component" value="Unassembled WGS sequence"/>
</dbReference>
<keyword evidence="3" id="KW-0547">Nucleotide-binding</keyword>
<dbReference type="PANTHER" id="PTHR43790">
    <property type="entry name" value="CARBOHYDRATE TRANSPORT ATP-BINDING PROTEIN MG119-RELATED"/>
    <property type="match status" value="1"/>
</dbReference>
<dbReference type="GO" id="GO:0005524">
    <property type="term" value="F:ATP binding"/>
    <property type="evidence" value="ECO:0007669"/>
    <property type="project" value="UniProtKB-KW"/>
</dbReference>
<evidence type="ECO:0000256" key="3">
    <source>
        <dbReference type="ARBA" id="ARBA00022741"/>
    </source>
</evidence>
<evidence type="ECO:0000313" key="7">
    <source>
        <dbReference type="Proteomes" id="UP001564657"/>
    </source>
</evidence>
<accession>A0ABV4BKA4</accession>
<dbReference type="InterPro" id="IPR050107">
    <property type="entry name" value="ABC_carbohydrate_import_ATPase"/>
</dbReference>
<evidence type="ECO:0000256" key="1">
    <source>
        <dbReference type="ARBA" id="ARBA00022448"/>
    </source>
</evidence>
<reference evidence="6 7" key="1">
    <citation type="submission" date="2024-08" db="EMBL/GenBank/DDBJ databases">
        <title>Clostridium lapicellarii sp. nov., and Clostridium renhuaiense sp. nov., two species isolated from the mud in a fermentation cellar used for producing sauce-flavour Chinese liquors.</title>
        <authorList>
            <person name="Yang F."/>
            <person name="Wang H."/>
            <person name="Chen L.Q."/>
            <person name="Zhou N."/>
            <person name="Lu J.J."/>
            <person name="Pu X.X."/>
            <person name="Wan B."/>
            <person name="Wang L."/>
            <person name="Liu S.J."/>
        </authorList>
    </citation>
    <scope>NUCLEOTIDE SEQUENCE [LARGE SCALE GENOMIC DNA]</scope>
    <source>
        <strain evidence="6 7">MT-5</strain>
    </source>
</reference>